<protein>
    <submittedName>
        <fullName evidence="1">Uncharacterized protein</fullName>
    </submittedName>
</protein>
<dbReference type="RefSeq" id="WP_128994743.1">
    <property type="nucleotide sequence ID" value="NZ_PDKN01000001.1"/>
</dbReference>
<proteinExistence type="predicted"/>
<name>A0A4Q0XWI0_9BACT</name>
<dbReference type="OrthoDB" id="5346085at2"/>
<evidence type="ECO:0000313" key="2">
    <source>
        <dbReference type="Proteomes" id="UP000290657"/>
    </source>
</evidence>
<accession>A0A4Q0XWI0</accession>
<keyword evidence="2" id="KW-1185">Reference proteome</keyword>
<dbReference type="AlphaFoldDB" id="A0A4Q0XWI0"/>
<comment type="caution">
    <text evidence="1">The sequence shown here is derived from an EMBL/GenBank/DDBJ whole genome shotgun (WGS) entry which is preliminary data.</text>
</comment>
<reference evidence="1 2" key="1">
    <citation type="submission" date="2017-10" db="EMBL/GenBank/DDBJ databases">
        <title>Genomics of the genus Arcobacter.</title>
        <authorList>
            <person name="Perez-Cataluna A."/>
            <person name="Figueras M.J."/>
        </authorList>
    </citation>
    <scope>NUCLEOTIDE SEQUENCE [LARGE SCALE GENOMIC DNA]</scope>
    <source>
        <strain evidence="1 2">CECT 8987</strain>
    </source>
</reference>
<dbReference type="EMBL" id="PDKN01000001">
    <property type="protein sequence ID" value="RXJ60609.1"/>
    <property type="molecule type" value="Genomic_DNA"/>
</dbReference>
<gene>
    <name evidence="1" type="ORF">CRV04_00950</name>
</gene>
<evidence type="ECO:0000313" key="1">
    <source>
        <dbReference type="EMBL" id="RXJ60609.1"/>
    </source>
</evidence>
<dbReference type="Proteomes" id="UP000290657">
    <property type="component" value="Unassembled WGS sequence"/>
</dbReference>
<sequence length="60" mass="6910">MTALDKEIEQIKGDIYSDVLTLVDKYMSITGWDVPENDELEAKKRIVEIIKQAVNEIEVE</sequence>
<organism evidence="1 2">
    <name type="scientific">Candidatus Marinarcus aquaticus</name>
    <dbReference type="NCBI Taxonomy" id="2044504"/>
    <lineage>
        <taxon>Bacteria</taxon>
        <taxon>Pseudomonadati</taxon>
        <taxon>Campylobacterota</taxon>
        <taxon>Epsilonproteobacteria</taxon>
        <taxon>Campylobacterales</taxon>
        <taxon>Arcobacteraceae</taxon>
        <taxon>Candidatus Marinarcus</taxon>
    </lineage>
</organism>